<reference evidence="2" key="1">
    <citation type="submission" date="2022-07" db="EMBL/GenBank/DDBJ databases">
        <title>Description and genome-wide analysis of Profundicola chukchiensis gen. nov., sp. nov., marine bacteria isolated from bottom sediments of the Chukchi Sea.</title>
        <authorList>
            <person name="Romanenko L."/>
            <person name="Otstavnykh N."/>
            <person name="Kurilenko V."/>
            <person name="Eremeev V."/>
            <person name="Velansky P."/>
            <person name="Mikhailov V."/>
            <person name="Isaeva M."/>
        </authorList>
    </citation>
    <scope>NUCLEOTIDE SEQUENCE</scope>
    <source>
        <strain evidence="2">KMM 9713</strain>
    </source>
</reference>
<organism evidence="2 3">
    <name type="scientific">Profundicola chukchiensis</name>
    <dbReference type="NCBI Taxonomy" id="2961959"/>
    <lineage>
        <taxon>Bacteria</taxon>
        <taxon>Pseudomonadati</taxon>
        <taxon>Bacteroidota</taxon>
        <taxon>Flavobacteriia</taxon>
        <taxon>Flavobacteriales</taxon>
        <taxon>Weeksellaceae</taxon>
        <taxon>Profundicola</taxon>
    </lineage>
</organism>
<comment type="caution">
    <text evidence="2">The sequence shown here is derived from an EMBL/GenBank/DDBJ whole genome shotgun (WGS) entry which is preliminary data.</text>
</comment>
<feature type="domain" description="Nucleotidyl transferase" evidence="1">
    <location>
        <begin position="2"/>
        <end position="226"/>
    </location>
</feature>
<gene>
    <name evidence="2" type="ORF">NMK71_06685</name>
</gene>
<evidence type="ECO:0000313" key="2">
    <source>
        <dbReference type="EMBL" id="MDG4946095.1"/>
    </source>
</evidence>
<dbReference type="InterPro" id="IPR050486">
    <property type="entry name" value="Mannose-1P_guanyltransferase"/>
</dbReference>
<dbReference type="InterPro" id="IPR029044">
    <property type="entry name" value="Nucleotide-diphossugar_trans"/>
</dbReference>
<accession>A0A9X4RVS7</accession>
<proteinExistence type="predicted"/>
<dbReference type="CDD" id="cd06422">
    <property type="entry name" value="NTP_transferase_like_1"/>
    <property type="match status" value="1"/>
</dbReference>
<dbReference type="RefSeq" id="WP_304420596.1">
    <property type="nucleotide sequence ID" value="NZ_JANCMU010000003.1"/>
</dbReference>
<dbReference type="SUPFAM" id="SSF53448">
    <property type="entry name" value="Nucleotide-diphospho-sugar transferases"/>
    <property type="match status" value="1"/>
</dbReference>
<name>A0A9X4RVS7_9FLAO</name>
<dbReference type="EMBL" id="JANCMU010000003">
    <property type="protein sequence ID" value="MDG4946095.1"/>
    <property type="molecule type" value="Genomic_DNA"/>
</dbReference>
<evidence type="ECO:0000313" key="3">
    <source>
        <dbReference type="Proteomes" id="UP001152599"/>
    </source>
</evidence>
<protein>
    <submittedName>
        <fullName evidence="2">Nucleotidyltransferase family protein</fullName>
    </submittedName>
</protein>
<dbReference type="Proteomes" id="UP001152599">
    <property type="component" value="Unassembled WGS sequence"/>
</dbReference>
<keyword evidence="3" id="KW-1185">Reference proteome</keyword>
<dbReference type="Pfam" id="PF00483">
    <property type="entry name" value="NTP_transferase"/>
    <property type="match status" value="1"/>
</dbReference>
<evidence type="ECO:0000259" key="1">
    <source>
        <dbReference type="Pfam" id="PF00483"/>
    </source>
</evidence>
<dbReference type="AlphaFoldDB" id="A0A9X4RVS7"/>
<dbReference type="PANTHER" id="PTHR22572">
    <property type="entry name" value="SUGAR-1-PHOSPHATE GUANYL TRANSFERASE"/>
    <property type="match status" value="1"/>
</dbReference>
<dbReference type="Gene3D" id="3.90.550.10">
    <property type="entry name" value="Spore Coat Polysaccharide Biosynthesis Protein SpsA, Chain A"/>
    <property type="match status" value="1"/>
</dbReference>
<sequence>MKAMIFAAGLGTRLQPFTLNAPKALFPVNGKPLLQRNIEYLKSYGIQEFVINVHHFADQIEDFLKQNDNFGVEIQISDEREELLETGGGLVKAKDLLGDKPFLVMNSDILTDMPIDEFITFHSRHEALISLAVSDRESTRKLLFDENNKLCGWKDLRNGDSIIENPDFKQTLAFSGIHIIDPKFFELNTFDGKFSIMKPYMELMKSHEIYGFDHTDYKLLDVGKMESVPLAEEWFK</sequence>
<dbReference type="InterPro" id="IPR005835">
    <property type="entry name" value="NTP_transferase_dom"/>
</dbReference>